<dbReference type="PANTHER" id="PTHR43229">
    <property type="entry name" value="NODULATION PROTEIN J"/>
    <property type="match status" value="1"/>
</dbReference>
<proteinExistence type="inferred from homology"/>
<dbReference type="Proteomes" id="UP000033067">
    <property type="component" value="Chromosome"/>
</dbReference>
<name>A0A0E3UNL9_9GAMM</name>
<evidence type="ECO:0000256" key="3">
    <source>
        <dbReference type="ARBA" id="ARBA00022692"/>
    </source>
</evidence>
<dbReference type="GO" id="GO:0043190">
    <property type="term" value="C:ATP-binding cassette (ABC) transporter complex"/>
    <property type="evidence" value="ECO:0007669"/>
    <property type="project" value="InterPro"/>
</dbReference>
<accession>A0A0E3UNL9</accession>
<evidence type="ECO:0000313" key="8">
    <source>
        <dbReference type="EMBL" id="AKC87060.1"/>
    </source>
</evidence>
<dbReference type="EMBL" id="CP011144">
    <property type="protein sequence ID" value="AKC87060.1"/>
    <property type="molecule type" value="Genomic_DNA"/>
</dbReference>
<keyword evidence="5 6" id="KW-0472">Membrane</keyword>
<keyword evidence="6" id="KW-0813">Transport</keyword>
<gene>
    <name evidence="8" type="ORF">WQ53_10190</name>
</gene>
<dbReference type="InterPro" id="IPR013525">
    <property type="entry name" value="ABC2_TM"/>
</dbReference>
<dbReference type="PANTHER" id="PTHR43229:SF3">
    <property type="entry name" value="ABC-TYPE MULTIDRUG TRANSPORT SYSTEM, PERMEASE COMPONENT"/>
    <property type="match status" value="1"/>
</dbReference>
<dbReference type="PROSITE" id="PS51012">
    <property type="entry name" value="ABC_TM2"/>
    <property type="match status" value="1"/>
</dbReference>
<comment type="similarity">
    <text evidence="2 6">Belongs to the ABC-2 integral membrane protein family.</text>
</comment>
<dbReference type="RefSeq" id="WP_052632055.1">
    <property type="nucleotide sequence ID" value="NZ_CP011144.1"/>
</dbReference>
<keyword evidence="3 6" id="KW-0812">Transmembrane</keyword>
<feature type="transmembrane region" description="Helical" evidence="6">
    <location>
        <begin position="174"/>
        <end position="199"/>
    </location>
</feature>
<evidence type="ECO:0000259" key="7">
    <source>
        <dbReference type="PROSITE" id="PS51012"/>
    </source>
</evidence>
<dbReference type="InterPro" id="IPR000412">
    <property type="entry name" value="ABC_2_transport"/>
</dbReference>
<evidence type="ECO:0000256" key="5">
    <source>
        <dbReference type="ARBA" id="ARBA00023136"/>
    </source>
</evidence>
<dbReference type="KEGG" id="psuw:WQ53_10190"/>
<keyword evidence="4 6" id="KW-1133">Transmembrane helix</keyword>
<evidence type="ECO:0000256" key="2">
    <source>
        <dbReference type="ARBA" id="ARBA00007783"/>
    </source>
</evidence>
<feature type="transmembrane region" description="Helical" evidence="6">
    <location>
        <begin position="141"/>
        <end position="162"/>
    </location>
</feature>
<dbReference type="PIRSF" id="PIRSF006648">
    <property type="entry name" value="DrrB"/>
    <property type="match status" value="1"/>
</dbReference>
<dbReference type="OrthoDB" id="9786643at2"/>
<feature type="domain" description="ABC transmembrane type-2" evidence="7">
    <location>
        <begin position="26"/>
        <end position="251"/>
    </location>
</feature>
<organism evidence="8 9">
    <name type="scientific">Pseudoxanthomonas suwonensis</name>
    <dbReference type="NCBI Taxonomy" id="314722"/>
    <lineage>
        <taxon>Bacteria</taxon>
        <taxon>Pseudomonadati</taxon>
        <taxon>Pseudomonadota</taxon>
        <taxon>Gammaproteobacteria</taxon>
        <taxon>Lysobacterales</taxon>
        <taxon>Lysobacteraceae</taxon>
        <taxon>Pseudoxanthomonas</taxon>
    </lineage>
</organism>
<dbReference type="InterPro" id="IPR051784">
    <property type="entry name" value="Nod_factor_ABC_transporter"/>
</dbReference>
<protein>
    <recommendedName>
        <fullName evidence="6">Transport permease protein</fullName>
    </recommendedName>
</protein>
<keyword evidence="6" id="KW-1003">Cell membrane</keyword>
<keyword evidence="9" id="KW-1185">Reference proteome</keyword>
<dbReference type="Pfam" id="PF01061">
    <property type="entry name" value="ABC2_membrane"/>
    <property type="match status" value="1"/>
</dbReference>
<feature type="transmembrane region" description="Helical" evidence="6">
    <location>
        <begin position="66"/>
        <end position="85"/>
    </location>
</feature>
<reference evidence="8 9" key="1">
    <citation type="journal article" date="2015" name="Genome Announc.">
        <title>Complete Genome Sequence of Pseudoxanthomonas suwonensis Strain J1, a Cellulose-Degrading Bacterium Isolated from Leaf- and Wood-Enriched Soil.</title>
        <authorList>
            <person name="Hou L."/>
            <person name="Jiang J."/>
            <person name="Xu Z."/>
            <person name="Zhou Y."/>
            <person name="Leung F.C."/>
        </authorList>
    </citation>
    <scope>NUCLEOTIDE SEQUENCE [LARGE SCALE GENOMIC DNA]</scope>
    <source>
        <strain evidence="8 9">J1</strain>
    </source>
</reference>
<sequence>MDAITATSTPWNAYLQEARYEFVRLWRTPAFSLPVLLFPPLFYLLFGEVFGGNRDPQAARYLLAGYSIFGIMGMALFGFGVTVALDREEGLLVLKRAQPMPPGAYLLAKVAMAMLFSAIVLALLAVLAATVAGVRLAPGQWLGLFGVGLLGVLPFSALGLWLGTLVGGRGAPALINLVYLPMAFLSGLFIPLAMLPAVFRSVAPLWPSYHLARIARAQVGLESGALWLPAAVLLATAVLFLFLARRRLASS</sequence>
<feature type="transmembrane region" description="Helical" evidence="6">
    <location>
        <begin position="25"/>
        <end position="46"/>
    </location>
</feature>
<dbReference type="AlphaFoldDB" id="A0A0E3UNL9"/>
<dbReference type="InterPro" id="IPR047817">
    <property type="entry name" value="ABC2_TM_bact-type"/>
</dbReference>
<evidence type="ECO:0000313" key="9">
    <source>
        <dbReference type="Proteomes" id="UP000033067"/>
    </source>
</evidence>
<feature type="transmembrane region" description="Helical" evidence="6">
    <location>
        <begin position="226"/>
        <end position="244"/>
    </location>
</feature>
<dbReference type="GO" id="GO:0140359">
    <property type="term" value="F:ABC-type transporter activity"/>
    <property type="evidence" value="ECO:0007669"/>
    <property type="project" value="InterPro"/>
</dbReference>
<feature type="transmembrane region" description="Helical" evidence="6">
    <location>
        <begin position="106"/>
        <end position="129"/>
    </location>
</feature>
<evidence type="ECO:0000256" key="4">
    <source>
        <dbReference type="ARBA" id="ARBA00022989"/>
    </source>
</evidence>
<dbReference type="PATRIC" id="fig|314722.6.peg.2190"/>
<comment type="subcellular location">
    <subcellularLocation>
        <location evidence="6">Cell inner membrane</location>
        <topology evidence="6">Multi-pass membrane protein</topology>
    </subcellularLocation>
    <subcellularLocation>
        <location evidence="1">Membrane</location>
        <topology evidence="1">Multi-pass membrane protein</topology>
    </subcellularLocation>
</comment>
<evidence type="ECO:0000256" key="1">
    <source>
        <dbReference type="ARBA" id="ARBA00004141"/>
    </source>
</evidence>
<evidence type="ECO:0000256" key="6">
    <source>
        <dbReference type="RuleBase" id="RU361157"/>
    </source>
</evidence>
<dbReference type="PRINTS" id="PR00164">
    <property type="entry name" value="ABC2TRNSPORT"/>
</dbReference>